<evidence type="ECO:0000313" key="4">
    <source>
        <dbReference type="Proteomes" id="UP000537592"/>
    </source>
</evidence>
<feature type="compositionally biased region" description="Low complexity" evidence="1">
    <location>
        <begin position="277"/>
        <end position="289"/>
    </location>
</feature>
<sequence>MIFLSIVLACLLIGSGLSAVFLGSGMIVLERGWSMVIAGSVVATGGVTLLGIAMLIREVRRLPERLVDTWSETLPVQHVYADSDHGQRAPDTAGVSLTQRPRVDHELSSGFDEPERPEPPSLTPFAFPARESVIASHTPEKQSTKAAGDTRPALHIPQPDIPQPGPREEPAIKDDTGPEVPSALKIQISLHNTPDKVNSDSSPDDLSSARGFDRPASRQAIEPSITPPEPAKLSEPGKLSKSFWSRLGRNDKTAQEPAAPVEPVPDLPTEDTSEPTAADLARSRLALADTPEREQPENITPKVDTSNGQSDKKARKEPSIGRDLDTGDDEAAPKQTNEPIVPDARISANEATKKPAPLPPSAPERKPDTIDAARSKDTASTANASPAVVGSYRSGPNLFVMYDDGTIESETPDGIFRFASLDKLKAYISSGEEPALAGERVHRAPTEDPAANAPVPEEKPTI</sequence>
<name>A0A7W5Z1L5_9HYPH</name>
<feature type="transmembrane region" description="Helical" evidence="2">
    <location>
        <begin position="34"/>
        <end position="56"/>
    </location>
</feature>
<feature type="compositionally biased region" description="Basic and acidic residues" evidence="1">
    <location>
        <begin position="310"/>
        <end position="325"/>
    </location>
</feature>
<dbReference type="EMBL" id="JACICC010000001">
    <property type="protein sequence ID" value="MBB3808388.1"/>
    <property type="molecule type" value="Genomic_DNA"/>
</dbReference>
<feature type="region of interest" description="Disordered" evidence="1">
    <location>
        <begin position="436"/>
        <end position="462"/>
    </location>
</feature>
<evidence type="ECO:0000313" key="3">
    <source>
        <dbReference type="EMBL" id="MBB3808388.1"/>
    </source>
</evidence>
<keyword evidence="4" id="KW-1185">Reference proteome</keyword>
<comment type="caution">
    <text evidence="3">The sequence shown here is derived from an EMBL/GenBank/DDBJ whole genome shotgun (WGS) entry which is preliminary data.</text>
</comment>
<reference evidence="3 4" key="1">
    <citation type="submission" date="2020-08" db="EMBL/GenBank/DDBJ databases">
        <title>Genomic Encyclopedia of Type Strains, Phase IV (KMG-IV): sequencing the most valuable type-strain genomes for metagenomic binning, comparative biology and taxonomic classification.</title>
        <authorList>
            <person name="Goeker M."/>
        </authorList>
    </citation>
    <scope>NUCLEOTIDE SEQUENCE [LARGE SCALE GENOMIC DNA]</scope>
    <source>
        <strain evidence="3 4">DSM 28760</strain>
    </source>
</reference>
<dbReference type="Proteomes" id="UP000537592">
    <property type="component" value="Unassembled WGS sequence"/>
</dbReference>
<dbReference type="RefSeq" id="WP_183750386.1">
    <property type="nucleotide sequence ID" value="NZ_JACICC010000001.1"/>
</dbReference>
<feature type="compositionally biased region" description="Basic and acidic residues" evidence="1">
    <location>
        <begin position="101"/>
        <end position="118"/>
    </location>
</feature>
<accession>A0A7W5Z1L5</accession>
<keyword evidence="2" id="KW-0472">Membrane</keyword>
<protein>
    <submittedName>
        <fullName evidence="3">Uncharacterized protein</fullName>
    </submittedName>
</protein>
<feature type="region of interest" description="Disordered" evidence="1">
    <location>
        <begin position="81"/>
        <end position="396"/>
    </location>
</feature>
<keyword evidence="2" id="KW-0812">Transmembrane</keyword>
<keyword evidence="2" id="KW-1133">Transmembrane helix</keyword>
<feature type="compositionally biased region" description="Basic and acidic residues" evidence="1">
    <location>
        <begin position="363"/>
        <end position="377"/>
    </location>
</feature>
<evidence type="ECO:0000256" key="2">
    <source>
        <dbReference type="SAM" id="Phobius"/>
    </source>
</evidence>
<dbReference type="AlphaFoldDB" id="A0A7W5Z1L5"/>
<evidence type="ECO:0000256" key="1">
    <source>
        <dbReference type="SAM" id="MobiDB-lite"/>
    </source>
</evidence>
<feature type="compositionally biased region" description="Basic and acidic residues" evidence="1">
    <location>
        <begin position="166"/>
        <end position="176"/>
    </location>
</feature>
<organism evidence="3 4">
    <name type="scientific">Pseudochelatococcus contaminans</name>
    <dbReference type="NCBI Taxonomy" id="1538103"/>
    <lineage>
        <taxon>Bacteria</taxon>
        <taxon>Pseudomonadati</taxon>
        <taxon>Pseudomonadota</taxon>
        <taxon>Alphaproteobacteria</taxon>
        <taxon>Hyphomicrobiales</taxon>
        <taxon>Chelatococcaceae</taxon>
        <taxon>Pseudochelatococcus</taxon>
    </lineage>
</organism>
<proteinExistence type="predicted"/>
<gene>
    <name evidence="3" type="ORF">FHS81_000442</name>
</gene>